<evidence type="ECO:0000259" key="2">
    <source>
        <dbReference type="Pfam" id="PF00561"/>
    </source>
</evidence>
<proteinExistence type="inferred from homology"/>
<dbReference type="InterPro" id="IPR000639">
    <property type="entry name" value="Epox_hydrolase-like"/>
</dbReference>
<dbReference type="GO" id="GO:0055088">
    <property type="term" value="P:lipid homeostasis"/>
    <property type="evidence" value="ECO:0000318"/>
    <property type="project" value="GO_Central"/>
</dbReference>
<dbReference type="GO" id="GO:0052689">
    <property type="term" value="F:carboxylic ester hydrolase activity"/>
    <property type="evidence" value="ECO:0000318"/>
    <property type="project" value="GO_Central"/>
</dbReference>
<accession>E9G5C3</accession>
<gene>
    <name evidence="3" type="ORF">DAPPUDRAFT_313810</name>
</gene>
<evidence type="ECO:0000313" key="3">
    <source>
        <dbReference type="EMBL" id="EFX85657.1"/>
    </source>
</evidence>
<dbReference type="Pfam" id="PF00561">
    <property type="entry name" value="Abhydrolase_1"/>
    <property type="match status" value="1"/>
</dbReference>
<evidence type="ECO:0000313" key="4">
    <source>
        <dbReference type="Proteomes" id="UP000000305"/>
    </source>
</evidence>
<sequence>MSYDPKGAEKILIDSIRTPHSTILVNIGRCVGDTEDNFILTLIVNKNGKNSPLVLVHGFTSGIGLWCLNYDALAKDRPVYAMDLLGFGSSSRPHFSTDANEAEKEMVKFIEEWRKGVQLDQDFVLLGHSMGAFVAAAYALCHPDKVSHLILADPWGFSTRPSNAQGIAFNMLQRLSKLNPLGFMRSSGPALGPQLVKCVRSDLRHLYGGVFPISVIAQYIYDCNAKPPTGERCFYAMMDSFRWAKHPIRDRICELKDNIPLTFIYGELSWVEKNPGVFIKEKRVGSRVDIHIIEGARHHVYAEKPEKFHTHVLAACQYADNSVKSSQTTVPE</sequence>
<dbReference type="EMBL" id="GL732532">
    <property type="protein sequence ID" value="EFX85657.1"/>
    <property type="molecule type" value="Genomic_DNA"/>
</dbReference>
<dbReference type="InParanoid" id="E9G5C3"/>
<dbReference type="InterPro" id="IPR029058">
    <property type="entry name" value="AB_hydrolase_fold"/>
</dbReference>
<comment type="similarity">
    <text evidence="1">Belongs to the peptidase S33 family. ABHD4/ABHD5 subfamily.</text>
</comment>
<dbReference type="OMA" id="YVWTIAF"/>
<dbReference type="PANTHER" id="PTHR42886:SF29">
    <property type="entry name" value="PUMMELIG, ISOFORM A"/>
    <property type="match status" value="1"/>
</dbReference>
<dbReference type="Proteomes" id="UP000000305">
    <property type="component" value="Unassembled WGS sequence"/>
</dbReference>
<dbReference type="AlphaFoldDB" id="E9G5C3"/>
<dbReference type="HOGENOM" id="CLU_017361_0_0_1"/>
<protein>
    <recommendedName>
        <fullName evidence="2">AB hydrolase-1 domain-containing protein</fullName>
    </recommendedName>
</protein>
<name>E9G5C3_DAPPU</name>
<dbReference type="PRINTS" id="PR00111">
    <property type="entry name" value="ABHYDROLASE"/>
</dbReference>
<dbReference type="GO" id="GO:0042171">
    <property type="term" value="F:lysophosphatidic acid acyltransferase activity"/>
    <property type="evidence" value="ECO:0000318"/>
    <property type="project" value="GO_Central"/>
</dbReference>
<organism evidence="3 4">
    <name type="scientific">Daphnia pulex</name>
    <name type="common">Water flea</name>
    <dbReference type="NCBI Taxonomy" id="6669"/>
    <lineage>
        <taxon>Eukaryota</taxon>
        <taxon>Metazoa</taxon>
        <taxon>Ecdysozoa</taxon>
        <taxon>Arthropoda</taxon>
        <taxon>Crustacea</taxon>
        <taxon>Branchiopoda</taxon>
        <taxon>Diplostraca</taxon>
        <taxon>Cladocera</taxon>
        <taxon>Anomopoda</taxon>
        <taxon>Daphniidae</taxon>
        <taxon>Daphnia</taxon>
    </lineage>
</organism>
<evidence type="ECO:0000256" key="1">
    <source>
        <dbReference type="ARBA" id="ARBA00038097"/>
    </source>
</evidence>
<dbReference type="SUPFAM" id="SSF53474">
    <property type="entry name" value="alpha/beta-Hydrolases"/>
    <property type="match status" value="1"/>
</dbReference>
<dbReference type="FunFam" id="3.40.50.1820:FF:000648">
    <property type="entry name" value="1-acylglycerol-3-phosphate O-acyltransferase ABHD5-like Protein"/>
    <property type="match status" value="1"/>
</dbReference>
<feature type="domain" description="AB hydrolase-1" evidence="2">
    <location>
        <begin position="52"/>
        <end position="159"/>
    </location>
</feature>
<dbReference type="GO" id="GO:0006654">
    <property type="term" value="P:phosphatidic acid biosynthetic process"/>
    <property type="evidence" value="ECO:0000318"/>
    <property type="project" value="GO_Central"/>
</dbReference>
<dbReference type="PANTHER" id="PTHR42886">
    <property type="entry name" value="RE40534P-RELATED"/>
    <property type="match status" value="1"/>
</dbReference>
<dbReference type="PhylomeDB" id="E9G5C3"/>
<dbReference type="eggNOG" id="KOG4409">
    <property type="taxonomic scope" value="Eukaryota"/>
</dbReference>
<dbReference type="OrthoDB" id="7457040at2759"/>
<reference evidence="3 4" key="1">
    <citation type="journal article" date="2011" name="Science">
        <title>The ecoresponsive genome of Daphnia pulex.</title>
        <authorList>
            <person name="Colbourne J.K."/>
            <person name="Pfrender M.E."/>
            <person name="Gilbert D."/>
            <person name="Thomas W.K."/>
            <person name="Tucker A."/>
            <person name="Oakley T.H."/>
            <person name="Tokishita S."/>
            <person name="Aerts A."/>
            <person name="Arnold G.J."/>
            <person name="Basu M.K."/>
            <person name="Bauer D.J."/>
            <person name="Caceres C.E."/>
            <person name="Carmel L."/>
            <person name="Casola C."/>
            <person name="Choi J.H."/>
            <person name="Detter J.C."/>
            <person name="Dong Q."/>
            <person name="Dusheyko S."/>
            <person name="Eads B.D."/>
            <person name="Frohlich T."/>
            <person name="Geiler-Samerotte K.A."/>
            <person name="Gerlach D."/>
            <person name="Hatcher P."/>
            <person name="Jogdeo S."/>
            <person name="Krijgsveld J."/>
            <person name="Kriventseva E.V."/>
            <person name="Kultz D."/>
            <person name="Laforsch C."/>
            <person name="Lindquist E."/>
            <person name="Lopez J."/>
            <person name="Manak J.R."/>
            <person name="Muller J."/>
            <person name="Pangilinan J."/>
            <person name="Patwardhan R.P."/>
            <person name="Pitluck S."/>
            <person name="Pritham E.J."/>
            <person name="Rechtsteiner A."/>
            <person name="Rho M."/>
            <person name="Rogozin I.B."/>
            <person name="Sakarya O."/>
            <person name="Salamov A."/>
            <person name="Schaack S."/>
            <person name="Shapiro H."/>
            <person name="Shiga Y."/>
            <person name="Skalitzky C."/>
            <person name="Smith Z."/>
            <person name="Souvorov A."/>
            <person name="Sung W."/>
            <person name="Tang Z."/>
            <person name="Tsuchiya D."/>
            <person name="Tu H."/>
            <person name="Vos H."/>
            <person name="Wang M."/>
            <person name="Wolf Y.I."/>
            <person name="Yamagata H."/>
            <person name="Yamada T."/>
            <person name="Ye Y."/>
            <person name="Shaw J.R."/>
            <person name="Andrews J."/>
            <person name="Crease T.J."/>
            <person name="Tang H."/>
            <person name="Lucas S.M."/>
            <person name="Robertson H.M."/>
            <person name="Bork P."/>
            <person name="Koonin E.V."/>
            <person name="Zdobnov E.M."/>
            <person name="Grigoriev I.V."/>
            <person name="Lynch M."/>
            <person name="Boore J.L."/>
        </authorList>
    </citation>
    <scope>NUCLEOTIDE SEQUENCE [LARGE SCALE GENOMIC DNA]</scope>
</reference>
<dbReference type="GO" id="GO:0005811">
    <property type="term" value="C:lipid droplet"/>
    <property type="evidence" value="ECO:0000318"/>
    <property type="project" value="GO_Central"/>
</dbReference>
<dbReference type="PRINTS" id="PR00412">
    <property type="entry name" value="EPOXHYDRLASE"/>
</dbReference>
<dbReference type="KEGG" id="dpx:DAPPUDRAFT_313810"/>
<keyword evidence="4" id="KW-1185">Reference proteome</keyword>
<dbReference type="Gene3D" id="3.40.50.1820">
    <property type="entry name" value="alpha/beta hydrolase"/>
    <property type="match status" value="1"/>
</dbReference>
<dbReference type="InterPro" id="IPR000073">
    <property type="entry name" value="AB_hydrolase_1"/>
</dbReference>